<dbReference type="Gene3D" id="3.20.70.20">
    <property type="match status" value="1"/>
</dbReference>
<dbReference type="AlphaFoldDB" id="A0A974XZG3"/>
<dbReference type="SUPFAM" id="SSF51998">
    <property type="entry name" value="PFL-like glycyl radical enzymes"/>
    <property type="match status" value="1"/>
</dbReference>
<name>A0A974XZG3_9GAMM</name>
<dbReference type="EMBL" id="CP071518">
    <property type="protein sequence ID" value="QSX77670.1"/>
    <property type="molecule type" value="Genomic_DNA"/>
</dbReference>
<sequence length="280" mass="29633">MTIDDTWRRVADTVAAVNGTQAPLWAHRYIDAFSRWRLLPDERLLRCLGTTHLAAADGPPAAALNASSFVEVAFGAGARFNRNLCADTATLAVRLLDDAVLSGALRGGEGLRIGVVGFDDALMKLGLVYTSPHARELARTLALAVAEGCLRGSTDLAEERGPTASVQVTQALATHWRAHGVGETVVERARRCGLRHAPLTAIQRHPLLARLANGSSDALDPAQARALNDEATAIAREAICKSMQALIDLPIEDGPGGDTPPWHIGHSSATDEVPGRISPA</sequence>
<reference evidence="3 4" key="1">
    <citation type="submission" date="2021-03" db="EMBL/GenBank/DDBJ databases">
        <title>Lysobacter sp. nov. isolated from soil of gangwondo yeongwol, south Korea.</title>
        <authorList>
            <person name="Kim K.R."/>
            <person name="Kim K.H."/>
            <person name="Jeon C.O."/>
        </authorList>
    </citation>
    <scope>NUCLEOTIDE SEQUENCE [LARGE SCALE GENOMIC DNA]</scope>
    <source>
        <strain evidence="3 4">R19</strain>
    </source>
</reference>
<dbReference type="Proteomes" id="UP000639274">
    <property type="component" value="Chromosome"/>
</dbReference>
<organism evidence="3 4">
    <name type="scientific">Agrilutibacter solisilvae</name>
    <dbReference type="NCBI Taxonomy" id="2763317"/>
    <lineage>
        <taxon>Bacteria</taxon>
        <taxon>Pseudomonadati</taxon>
        <taxon>Pseudomonadota</taxon>
        <taxon>Gammaproteobacteria</taxon>
        <taxon>Lysobacterales</taxon>
        <taxon>Lysobacteraceae</taxon>
        <taxon>Agrilutibacter</taxon>
    </lineage>
</organism>
<feature type="region of interest" description="Disordered" evidence="1">
    <location>
        <begin position="250"/>
        <end position="280"/>
    </location>
</feature>
<evidence type="ECO:0000313" key="4">
    <source>
        <dbReference type="Proteomes" id="UP000639274"/>
    </source>
</evidence>
<feature type="domain" description="Ribonucleotide reductase large subunit C-terminal" evidence="2">
    <location>
        <begin position="113"/>
        <end position="202"/>
    </location>
</feature>
<proteinExistence type="predicted"/>
<dbReference type="Pfam" id="PF02867">
    <property type="entry name" value="Ribonuc_red_lgC"/>
    <property type="match status" value="1"/>
</dbReference>
<evidence type="ECO:0000313" key="3">
    <source>
        <dbReference type="EMBL" id="QSX77670.1"/>
    </source>
</evidence>
<evidence type="ECO:0000259" key="2">
    <source>
        <dbReference type="Pfam" id="PF02867"/>
    </source>
</evidence>
<accession>A0A974XZG3</accession>
<dbReference type="RefSeq" id="WP_207526605.1">
    <property type="nucleotide sequence ID" value="NZ_CP071518.1"/>
</dbReference>
<protein>
    <recommendedName>
        <fullName evidence="2">Ribonucleotide reductase large subunit C-terminal domain-containing protein</fullName>
    </recommendedName>
</protein>
<dbReference type="InterPro" id="IPR000788">
    <property type="entry name" value="RNR_lg_C"/>
</dbReference>
<evidence type="ECO:0000256" key="1">
    <source>
        <dbReference type="SAM" id="MobiDB-lite"/>
    </source>
</evidence>
<keyword evidence="4" id="KW-1185">Reference proteome</keyword>
<dbReference type="KEGG" id="lsf:I8J32_013085"/>
<gene>
    <name evidence="3" type="ORF">I8J32_013085</name>
</gene>